<dbReference type="InParanoid" id="F4RYX4"/>
<dbReference type="HOGENOM" id="CLU_1661156_0_0_1"/>
<evidence type="ECO:0000313" key="1">
    <source>
        <dbReference type="EMBL" id="EGG02427.1"/>
    </source>
</evidence>
<organism evidence="2">
    <name type="scientific">Melampsora larici-populina (strain 98AG31 / pathotype 3-4-7)</name>
    <name type="common">Poplar leaf rust fungus</name>
    <dbReference type="NCBI Taxonomy" id="747676"/>
    <lineage>
        <taxon>Eukaryota</taxon>
        <taxon>Fungi</taxon>
        <taxon>Dikarya</taxon>
        <taxon>Basidiomycota</taxon>
        <taxon>Pucciniomycotina</taxon>
        <taxon>Pucciniomycetes</taxon>
        <taxon>Pucciniales</taxon>
        <taxon>Melampsoraceae</taxon>
        <taxon>Melampsora</taxon>
    </lineage>
</organism>
<dbReference type="Proteomes" id="UP000001072">
    <property type="component" value="Unassembled WGS sequence"/>
</dbReference>
<sequence length="159" mass="18331">MSSLISSPSNSQKSNQTFNISFFTTTKLNTKNQTHPQPSKRIPRPIRSINSSISKLIFSPKLRHRFTNFVFFVAFSSSCLCVGFKSCFPNYGFHSNSNQNPNQESTSSSSSFDMLRSLWKSSNSLEQHHHLPIYQNSIHTENKMINPQKQRRWIEEQSP</sequence>
<protein>
    <submittedName>
        <fullName evidence="1">Uncharacterized protein</fullName>
    </submittedName>
</protein>
<evidence type="ECO:0000313" key="2">
    <source>
        <dbReference type="Proteomes" id="UP000001072"/>
    </source>
</evidence>
<dbReference type="AlphaFoldDB" id="F4RYX4"/>
<gene>
    <name evidence="1" type="ORF">MELLADRAFT_91399</name>
</gene>
<proteinExistence type="predicted"/>
<dbReference type="KEGG" id="mlr:MELLADRAFT_91399"/>
<keyword evidence="2" id="KW-1185">Reference proteome</keyword>
<dbReference type="VEuPathDB" id="FungiDB:MELLADRAFT_91399"/>
<accession>F4RYX4</accession>
<dbReference type="EMBL" id="GL883131">
    <property type="protein sequence ID" value="EGG02427.1"/>
    <property type="molecule type" value="Genomic_DNA"/>
</dbReference>
<reference evidence="2" key="1">
    <citation type="journal article" date="2011" name="Proc. Natl. Acad. Sci. U.S.A.">
        <title>Obligate biotrophy features unraveled by the genomic analysis of rust fungi.</title>
        <authorList>
            <person name="Duplessis S."/>
            <person name="Cuomo C.A."/>
            <person name="Lin Y.-C."/>
            <person name="Aerts A."/>
            <person name="Tisserant E."/>
            <person name="Veneault-Fourrey C."/>
            <person name="Joly D.L."/>
            <person name="Hacquard S."/>
            <person name="Amselem J."/>
            <person name="Cantarel B.L."/>
            <person name="Chiu R."/>
            <person name="Coutinho P.M."/>
            <person name="Feau N."/>
            <person name="Field M."/>
            <person name="Frey P."/>
            <person name="Gelhaye E."/>
            <person name="Goldberg J."/>
            <person name="Grabherr M.G."/>
            <person name="Kodira C.D."/>
            <person name="Kohler A."/>
            <person name="Kuees U."/>
            <person name="Lindquist E.A."/>
            <person name="Lucas S.M."/>
            <person name="Mago R."/>
            <person name="Mauceli E."/>
            <person name="Morin E."/>
            <person name="Murat C."/>
            <person name="Pangilinan J.L."/>
            <person name="Park R."/>
            <person name="Pearson M."/>
            <person name="Quesneville H."/>
            <person name="Rouhier N."/>
            <person name="Sakthikumar S."/>
            <person name="Salamov A.A."/>
            <person name="Schmutz J."/>
            <person name="Selles B."/>
            <person name="Shapiro H."/>
            <person name="Tanguay P."/>
            <person name="Tuskan G.A."/>
            <person name="Henrissat B."/>
            <person name="Van de Peer Y."/>
            <person name="Rouze P."/>
            <person name="Ellis J.G."/>
            <person name="Dodds P.N."/>
            <person name="Schein J.E."/>
            <person name="Zhong S."/>
            <person name="Hamelin R.C."/>
            <person name="Grigoriev I.V."/>
            <person name="Szabo L.J."/>
            <person name="Martin F."/>
        </authorList>
    </citation>
    <scope>NUCLEOTIDE SEQUENCE [LARGE SCALE GENOMIC DNA]</scope>
    <source>
        <strain evidence="2">98AG31 / pathotype 3-4-7</strain>
    </source>
</reference>
<dbReference type="RefSeq" id="XP_007414412.1">
    <property type="nucleotide sequence ID" value="XM_007414350.1"/>
</dbReference>
<dbReference type="OrthoDB" id="2502701at2759"/>
<dbReference type="GeneID" id="18935899"/>
<name>F4RYX4_MELLP</name>